<accession>A0ABY8ARR9</accession>
<sequence length="78" mass="8969">MPNRHLVERLNKELDNLGVPSLMNERINACSKIFNLPKFKIEAALNGIVVDEESLTTIADELEISREWLVGQKNRKEH</sequence>
<evidence type="ECO:0000313" key="1">
    <source>
        <dbReference type="EMBL" id="WED41976.1"/>
    </source>
</evidence>
<organism evidence="1 2">
    <name type="scientific">Legionella cardiaca</name>
    <dbReference type="NCBI Taxonomy" id="1071983"/>
    <lineage>
        <taxon>Bacteria</taxon>
        <taxon>Pseudomonadati</taxon>
        <taxon>Pseudomonadota</taxon>
        <taxon>Gammaproteobacteria</taxon>
        <taxon>Legionellales</taxon>
        <taxon>Legionellaceae</taxon>
        <taxon>Legionella</taxon>
    </lineage>
</organism>
<keyword evidence="2" id="KW-1185">Reference proteome</keyword>
<protein>
    <submittedName>
        <fullName evidence="1">Uncharacterized protein</fullName>
    </submittedName>
</protein>
<proteinExistence type="predicted"/>
<name>A0ABY8ARR9_9GAMM</name>
<evidence type="ECO:0000313" key="2">
    <source>
        <dbReference type="Proteomes" id="UP001222087"/>
    </source>
</evidence>
<dbReference type="Proteomes" id="UP001222087">
    <property type="component" value="Chromosome"/>
</dbReference>
<dbReference type="RefSeq" id="WP_275087800.1">
    <property type="nucleotide sequence ID" value="NZ_CP119078.1"/>
</dbReference>
<dbReference type="EMBL" id="CP119078">
    <property type="protein sequence ID" value="WED41976.1"/>
    <property type="molecule type" value="Genomic_DNA"/>
</dbReference>
<reference evidence="1 2" key="1">
    <citation type="submission" date="2023-02" db="EMBL/GenBank/DDBJ databases">
        <title>Genome Sequence of L. cardiaca H63T.</title>
        <authorList>
            <person name="Lopez A.E."/>
            <person name="Cianciotto N.P."/>
        </authorList>
    </citation>
    <scope>NUCLEOTIDE SEQUENCE [LARGE SCALE GENOMIC DNA]</scope>
    <source>
        <strain evidence="1 2">H63</strain>
    </source>
</reference>
<gene>
    <name evidence="1" type="ORF">PXX05_08510</name>
</gene>